<proteinExistence type="predicted"/>
<evidence type="ECO:0000313" key="5">
    <source>
        <dbReference type="Proteomes" id="UP001597296"/>
    </source>
</evidence>
<feature type="domain" description="PAS" evidence="2">
    <location>
        <begin position="546"/>
        <end position="592"/>
    </location>
</feature>
<keyword evidence="1" id="KW-1133">Transmembrane helix</keyword>
<dbReference type="PROSITE" id="PS50113">
    <property type="entry name" value="PAC"/>
    <property type="match status" value="1"/>
</dbReference>
<dbReference type="Pfam" id="PF00989">
    <property type="entry name" value="PAS"/>
    <property type="match status" value="2"/>
</dbReference>
<dbReference type="InterPro" id="IPR000700">
    <property type="entry name" value="PAS-assoc_C"/>
</dbReference>
<feature type="transmembrane region" description="Helical" evidence="1">
    <location>
        <begin position="37"/>
        <end position="57"/>
    </location>
</feature>
<dbReference type="InterPro" id="IPR035965">
    <property type="entry name" value="PAS-like_dom_sf"/>
</dbReference>
<dbReference type="Proteomes" id="UP001597296">
    <property type="component" value="Unassembled WGS sequence"/>
</dbReference>
<dbReference type="PANTHER" id="PTHR44757">
    <property type="entry name" value="DIGUANYLATE CYCLASE DGCP"/>
    <property type="match status" value="1"/>
</dbReference>
<dbReference type="InterPro" id="IPR001610">
    <property type="entry name" value="PAC"/>
</dbReference>
<dbReference type="InterPro" id="IPR013767">
    <property type="entry name" value="PAS_fold"/>
</dbReference>
<evidence type="ECO:0000259" key="3">
    <source>
        <dbReference type="PROSITE" id="PS50113"/>
    </source>
</evidence>
<dbReference type="EMBL" id="JBHUIY010000015">
    <property type="protein sequence ID" value="MFD2233958.1"/>
    <property type="molecule type" value="Genomic_DNA"/>
</dbReference>
<dbReference type="CDD" id="cd00130">
    <property type="entry name" value="PAS"/>
    <property type="match status" value="1"/>
</dbReference>
<protein>
    <submittedName>
        <fullName evidence="4">PAS domain-containing protein</fullName>
    </submittedName>
</protein>
<reference evidence="5" key="1">
    <citation type="journal article" date="2019" name="Int. J. Syst. Evol. Microbiol.">
        <title>The Global Catalogue of Microorganisms (GCM) 10K type strain sequencing project: providing services to taxonomists for standard genome sequencing and annotation.</title>
        <authorList>
            <consortium name="The Broad Institute Genomics Platform"/>
            <consortium name="The Broad Institute Genome Sequencing Center for Infectious Disease"/>
            <person name="Wu L."/>
            <person name="Ma J."/>
        </authorList>
    </citation>
    <scope>NUCLEOTIDE SEQUENCE [LARGE SCALE GENOMIC DNA]</scope>
    <source>
        <strain evidence="5">KCTC 15012</strain>
    </source>
</reference>
<evidence type="ECO:0000313" key="4">
    <source>
        <dbReference type="EMBL" id="MFD2233958.1"/>
    </source>
</evidence>
<dbReference type="Gene3D" id="3.30.450.20">
    <property type="entry name" value="PAS domain"/>
    <property type="match status" value="2"/>
</dbReference>
<organism evidence="4 5">
    <name type="scientific">Phaeospirillum tilakii</name>
    <dbReference type="NCBI Taxonomy" id="741673"/>
    <lineage>
        <taxon>Bacteria</taxon>
        <taxon>Pseudomonadati</taxon>
        <taxon>Pseudomonadota</taxon>
        <taxon>Alphaproteobacteria</taxon>
        <taxon>Rhodospirillales</taxon>
        <taxon>Rhodospirillaceae</taxon>
        <taxon>Phaeospirillum</taxon>
    </lineage>
</organism>
<feature type="domain" description="PAC" evidence="3">
    <location>
        <begin position="617"/>
        <end position="671"/>
    </location>
</feature>
<keyword evidence="1" id="KW-0472">Membrane</keyword>
<evidence type="ECO:0000256" key="1">
    <source>
        <dbReference type="SAM" id="Phobius"/>
    </source>
</evidence>
<keyword evidence="5" id="KW-1185">Reference proteome</keyword>
<evidence type="ECO:0000259" key="2">
    <source>
        <dbReference type="PROSITE" id="PS50112"/>
    </source>
</evidence>
<dbReference type="SMART" id="SM00086">
    <property type="entry name" value="PAC"/>
    <property type="match status" value="2"/>
</dbReference>
<gene>
    <name evidence="4" type="ORF">ACFSNB_09080</name>
</gene>
<dbReference type="SMART" id="SM00091">
    <property type="entry name" value="PAS"/>
    <property type="match status" value="2"/>
</dbReference>
<accession>A0ABW5CAS1</accession>
<keyword evidence="1" id="KW-0812">Transmembrane</keyword>
<feature type="transmembrane region" description="Helical" evidence="1">
    <location>
        <begin position="218"/>
        <end position="239"/>
    </location>
</feature>
<dbReference type="InterPro" id="IPR052155">
    <property type="entry name" value="Biofilm_reg_signaling"/>
</dbReference>
<dbReference type="PROSITE" id="PS50112">
    <property type="entry name" value="PAS"/>
    <property type="match status" value="1"/>
</dbReference>
<sequence length="805" mass="84208">MPPEPGPDETRHVHILPKLKRLSLRFPWRPTRPLPPLALALVPAAVLALAGAGHGLATLTRTEQALRLDQQRQAADQAAQTRIARFSQDIGQILLQASDGLAQAGNGTDRAGLARLHAALVARLAAVDRGALAEIATASGRAEAPRLFDGFRSALLQATRAPARNAPPRGDRFLAAAAANAARLNDAARTAALALAAEASQRDDDAAAERHRLAGRDAAIAAALAAALLLLWGGAAWWLHTRLRRASGALDALAAGDADTAQAAATALAGERGSPLRPLAERLLALQGAVTAGRRSQDALDVRIRHIACLHDVVCLTERDDLAPEALAAAVAERLPSALRHPTLVAGRIELGEAGWGEAADGERLTVPFPIPGGGVGRVIAAYRAPVPAEAGPAFLAEERTLLGAIADRLAGTLARRDDGAGDRDQLELRAAVFAAAPCPLELIDAATLTLAATNPAAAAALGQDPADPAGRPLADSIDEATAAALPELAREAQTRGEARIDTRRRHRDGGLIPVELRLAPTRHDGRDYLVASWRDRAETDSAEGEIARLAQLVGQCPLAVLVTAPDGTIVEINDAFVAATGFDRDAAIGQTPRLLRSGRTPAATHRALWEALARGESWQGELINRTRDGEERIFAALILPLRRPDGTVSHYAAFEQDVTDQRRLARELEACHIQLARLATPAAEPPPPAPEAPAGLDLAAGLRAADGEVGRFLTRLGDFLASGGVEALRDALGAADLVTARARARALTEAADALGAVALRRIGAEIGEMLASESPPPALATRFAELEAEFNALEQTLRPLLAAG</sequence>
<dbReference type="RefSeq" id="WP_377315857.1">
    <property type="nucleotide sequence ID" value="NZ_JBHUIY010000015.1"/>
</dbReference>
<name>A0ABW5CAS1_9PROT</name>
<dbReference type="PANTHER" id="PTHR44757:SF2">
    <property type="entry name" value="BIOFILM ARCHITECTURE MAINTENANCE PROTEIN MBAA"/>
    <property type="match status" value="1"/>
</dbReference>
<comment type="caution">
    <text evidence="4">The sequence shown here is derived from an EMBL/GenBank/DDBJ whole genome shotgun (WGS) entry which is preliminary data.</text>
</comment>
<dbReference type="NCBIfam" id="TIGR00229">
    <property type="entry name" value="sensory_box"/>
    <property type="match status" value="2"/>
</dbReference>
<dbReference type="InterPro" id="IPR000014">
    <property type="entry name" value="PAS"/>
</dbReference>
<dbReference type="SUPFAM" id="SSF55785">
    <property type="entry name" value="PYP-like sensor domain (PAS domain)"/>
    <property type="match status" value="2"/>
</dbReference>